<evidence type="ECO:0000256" key="1">
    <source>
        <dbReference type="ARBA" id="ARBA00004141"/>
    </source>
</evidence>
<dbReference type="GO" id="GO:0010043">
    <property type="term" value="P:response to zinc ion"/>
    <property type="evidence" value="ECO:0007669"/>
    <property type="project" value="TreeGrafter"/>
</dbReference>
<dbReference type="FunFam" id="1.10.3470.10:FF:000003">
    <property type="entry name" value="Iron ABC transporter permease SitD"/>
    <property type="match status" value="1"/>
</dbReference>
<feature type="transmembrane region" description="Helical" evidence="7">
    <location>
        <begin position="135"/>
        <end position="153"/>
    </location>
</feature>
<evidence type="ECO:0000256" key="2">
    <source>
        <dbReference type="ARBA" id="ARBA00008034"/>
    </source>
</evidence>
<evidence type="ECO:0000256" key="3">
    <source>
        <dbReference type="ARBA" id="ARBA00022692"/>
    </source>
</evidence>
<feature type="transmembrane region" description="Helical" evidence="7">
    <location>
        <begin position="222"/>
        <end position="243"/>
    </location>
</feature>
<evidence type="ECO:0000313" key="8">
    <source>
        <dbReference type="EMBL" id="QFS51251.1"/>
    </source>
</evidence>
<dbReference type="AlphaFoldDB" id="A0A5P8WFA7"/>
<keyword evidence="6" id="KW-0813">Transport</keyword>
<dbReference type="KEGG" id="nsh:GXM_08745"/>
<proteinExistence type="inferred from homology"/>
<feature type="transmembrane region" description="Helical" evidence="7">
    <location>
        <begin position="95"/>
        <end position="115"/>
    </location>
</feature>
<dbReference type="InterPro" id="IPR001626">
    <property type="entry name" value="ABC_TroCD"/>
</dbReference>
<dbReference type="EMBL" id="CP045227">
    <property type="protein sequence ID" value="QFS51251.1"/>
    <property type="molecule type" value="Genomic_DNA"/>
</dbReference>
<dbReference type="Proteomes" id="UP000326678">
    <property type="component" value="Chromosome Gxm2"/>
</dbReference>
<keyword evidence="5 7" id="KW-0472">Membrane</keyword>
<dbReference type="RefSeq" id="WP_152591875.1">
    <property type="nucleotide sequence ID" value="NZ_CP045227.1"/>
</dbReference>
<comment type="similarity">
    <text evidence="2 6">Belongs to the ABC-3 integral membrane protein family.</text>
</comment>
<organism evidence="8 9">
    <name type="scientific">Nostoc sphaeroides CCNUC1</name>
    <dbReference type="NCBI Taxonomy" id="2653204"/>
    <lineage>
        <taxon>Bacteria</taxon>
        <taxon>Bacillati</taxon>
        <taxon>Cyanobacteriota</taxon>
        <taxon>Cyanophyceae</taxon>
        <taxon>Nostocales</taxon>
        <taxon>Nostocaceae</taxon>
        <taxon>Nostoc</taxon>
    </lineage>
</organism>
<dbReference type="PANTHER" id="PTHR30477:SF13">
    <property type="entry name" value="IRON TRANSPORT SYSTEM MEMBRANE PROTEIN HI_0360-RELATED"/>
    <property type="match status" value="1"/>
</dbReference>
<dbReference type="GO" id="GO:0071281">
    <property type="term" value="P:cellular response to iron ion"/>
    <property type="evidence" value="ECO:0007669"/>
    <property type="project" value="UniProtKB-ARBA"/>
</dbReference>
<reference evidence="8 9" key="1">
    <citation type="submission" date="2019-10" db="EMBL/GenBank/DDBJ databases">
        <title>Genomic and transcriptomic insights into the perfect genentic adaptation of a filamentous nitrogen-fixing cyanobacterium to rice fields.</title>
        <authorList>
            <person name="Chen Z."/>
        </authorList>
    </citation>
    <scope>NUCLEOTIDE SEQUENCE [LARGE SCALE GENOMIC DNA]</scope>
    <source>
        <strain evidence="8">CCNUC1</strain>
    </source>
</reference>
<dbReference type="CDD" id="cd06550">
    <property type="entry name" value="TM_ABC_iron-siderophores_like"/>
    <property type="match status" value="1"/>
</dbReference>
<evidence type="ECO:0000256" key="6">
    <source>
        <dbReference type="RuleBase" id="RU003943"/>
    </source>
</evidence>
<evidence type="ECO:0000313" key="9">
    <source>
        <dbReference type="Proteomes" id="UP000326678"/>
    </source>
</evidence>
<dbReference type="Pfam" id="PF00950">
    <property type="entry name" value="ABC-3"/>
    <property type="match status" value="1"/>
</dbReference>
<feature type="transmembrane region" description="Helical" evidence="7">
    <location>
        <begin position="57"/>
        <end position="83"/>
    </location>
</feature>
<keyword evidence="4 7" id="KW-1133">Transmembrane helix</keyword>
<name>A0A5P8WFA7_9NOSO</name>
<feature type="transmembrane region" description="Helical" evidence="7">
    <location>
        <begin position="196"/>
        <end position="215"/>
    </location>
</feature>
<dbReference type="GO" id="GO:0043190">
    <property type="term" value="C:ATP-binding cassette (ABC) transporter complex"/>
    <property type="evidence" value="ECO:0007669"/>
    <property type="project" value="InterPro"/>
</dbReference>
<dbReference type="Gene3D" id="1.10.3470.10">
    <property type="entry name" value="ABC transporter involved in vitamin B12 uptake, BtuC"/>
    <property type="match status" value="1"/>
</dbReference>
<dbReference type="InterPro" id="IPR037294">
    <property type="entry name" value="ABC_BtuC-like"/>
</dbReference>
<evidence type="ECO:0000256" key="5">
    <source>
        <dbReference type="ARBA" id="ARBA00023136"/>
    </source>
</evidence>
<sequence length="294" mass="31939">MLNWLIEPLSFEFMRGAITTAILLGILCAVVGTYLIVQRMGLLGDVIAHAVLPGLAIAFFLGIDIFLGAFISGTLSTFVITWIQSQSRIKVDAAMALVFSGFLALGIMLITLLKSKLDLHQFLFGDILGVTTDDVKRTVIITVIVLTLVKLFYKELLFYTFDPLGAQASGLPINLIHFGLTGAITLTIIASMQTVGVVLVVSLLIGPGITAYLLVKELYQMMHLAAVLGVISSVTGMYISYYLNVPSGAAIVLVVSVLFLLALFFSPTQGIFTRPKMAHQRARLFSQFKSQKTK</sequence>
<feature type="transmembrane region" description="Helical" evidence="7">
    <location>
        <begin position="173"/>
        <end position="190"/>
    </location>
</feature>
<dbReference type="GO" id="GO:0055085">
    <property type="term" value="P:transmembrane transport"/>
    <property type="evidence" value="ECO:0007669"/>
    <property type="project" value="InterPro"/>
</dbReference>
<evidence type="ECO:0000256" key="4">
    <source>
        <dbReference type="ARBA" id="ARBA00022989"/>
    </source>
</evidence>
<evidence type="ECO:0000256" key="7">
    <source>
        <dbReference type="SAM" id="Phobius"/>
    </source>
</evidence>
<comment type="subcellular location">
    <subcellularLocation>
        <location evidence="6">Cell membrane</location>
        <topology evidence="6">Multi-pass membrane protein</topology>
    </subcellularLocation>
    <subcellularLocation>
        <location evidence="1">Membrane</location>
        <topology evidence="1">Multi-pass membrane protein</topology>
    </subcellularLocation>
</comment>
<feature type="transmembrane region" description="Helical" evidence="7">
    <location>
        <begin position="249"/>
        <end position="272"/>
    </location>
</feature>
<keyword evidence="3 6" id="KW-0812">Transmembrane</keyword>
<protein>
    <submittedName>
        <fullName evidence="8">ABC.MN.P, manganese/iron transport system permease protein</fullName>
    </submittedName>
</protein>
<feature type="transmembrane region" description="Helical" evidence="7">
    <location>
        <begin position="12"/>
        <end position="37"/>
    </location>
</feature>
<accession>A0A5P8WFA7</accession>
<gene>
    <name evidence="8" type="ORF">GXM_08745</name>
</gene>
<dbReference type="PANTHER" id="PTHR30477">
    <property type="entry name" value="ABC-TRANSPORTER METAL-BINDING PROTEIN"/>
    <property type="match status" value="1"/>
</dbReference>
<keyword evidence="9" id="KW-1185">Reference proteome</keyword>
<dbReference type="SUPFAM" id="SSF81345">
    <property type="entry name" value="ABC transporter involved in vitamin B12 uptake, BtuC"/>
    <property type="match status" value="1"/>
</dbReference>